<evidence type="ECO:0000313" key="16">
    <source>
        <dbReference type="Proteomes" id="UP001429564"/>
    </source>
</evidence>
<dbReference type="RefSeq" id="WP_167684274.1">
    <property type="nucleotide sequence ID" value="NZ_QHLQ01000010.1"/>
</dbReference>
<evidence type="ECO:0000256" key="1">
    <source>
        <dbReference type="ARBA" id="ARBA00001970"/>
    </source>
</evidence>
<keyword evidence="5" id="KW-0349">Heme</keyword>
<dbReference type="InterPro" id="IPR016174">
    <property type="entry name" value="Di-haem_cyt_TM"/>
</dbReference>
<dbReference type="Proteomes" id="UP001429564">
    <property type="component" value="Unassembled WGS sequence"/>
</dbReference>
<dbReference type="InterPro" id="IPR052168">
    <property type="entry name" value="Cytochrome_b561_oxidase"/>
</dbReference>
<dbReference type="Pfam" id="PF04264">
    <property type="entry name" value="YceI"/>
    <property type="match status" value="1"/>
</dbReference>
<proteinExistence type="inferred from homology"/>
<keyword evidence="3" id="KW-0813">Transport</keyword>
<evidence type="ECO:0000256" key="3">
    <source>
        <dbReference type="ARBA" id="ARBA00022448"/>
    </source>
</evidence>
<evidence type="ECO:0000256" key="5">
    <source>
        <dbReference type="ARBA" id="ARBA00022617"/>
    </source>
</evidence>
<keyword evidence="10" id="KW-0408">Iron</keyword>
<keyword evidence="16" id="KW-1185">Reference proteome</keyword>
<protein>
    <submittedName>
        <fullName evidence="15">Cytochrome</fullName>
    </submittedName>
</protein>
<evidence type="ECO:0000256" key="2">
    <source>
        <dbReference type="ARBA" id="ARBA00004651"/>
    </source>
</evidence>
<comment type="subcellular location">
    <subcellularLocation>
        <location evidence="2">Cell membrane</location>
        <topology evidence="2">Multi-pass membrane protein</topology>
    </subcellularLocation>
</comment>
<evidence type="ECO:0000256" key="13">
    <source>
        <dbReference type="SAM" id="Phobius"/>
    </source>
</evidence>
<evidence type="ECO:0000256" key="4">
    <source>
        <dbReference type="ARBA" id="ARBA00022475"/>
    </source>
</evidence>
<reference evidence="15 16" key="1">
    <citation type="submission" date="2018-05" db="EMBL/GenBank/DDBJ databases">
        <authorList>
            <person name="Zhang Y.-J."/>
        </authorList>
    </citation>
    <scope>NUCLEOTIDE SEQUENCE [LARGE SCALE GENOMIC DNA]</scope>
    <source>
        <strain evidence="15 16">CY04</strain>
    </source>
</reference>
<keyword evidence="11 13" id="KW-0472">Membrane</keyword>
<evidence type="ECO:0000256" key="9">
    <source>
        <dbReference type="ARBA" id="ARBA00022989"/>
    </source>
</evidence>
<keyword evidence="4" id="KW-1003">Cell membrane</keyword>
<dbReference type="InterPro" id="IPR036761">
    <property type="entry name" value="TTHA0802/YceI-like_sf"/>
</dbReference>
<feature type="transmembrane region" description="Helical" evidence="13">
    <location>
        <begin position="104"/>
        <end position="122"/>
    </location>
</feature>
<dbReference type="Pfam" id="PF01292">
    <property type="entry name" value="Ni_hydr_CYTB"/>
    <property type="match status" value="1"/>
</dbReference>
<feature type="domain" description="Lipid/polyisoprenoid-binding YceI-like" evidence="14">
    <location>
        <begin position="255"/>
        <end position="410"/>
    </location>
</feature>
<keyword evidence="8" id="KW-0249">Electron transport</keyword>
<feature type="transmembrane region" description="Helical" evidence="13">
    <location>
        <begin position="150"/>
        <end position="174"/>
    </location>
</feature>
<evidence type="ECO:0000256" key="6">
    <source>
        <dbReference type="ARBA" id="ARBA00022692"/>
    </source>
</evidence>
<feature type="transmembrane region" description="Helical" evidence="13">
    <location>
        <begin position="208"/>
        <end position="231"/>
    </location>
</feature>
<comment type="similarity">
    <text evidence="12">Belongs to the cytochrome b561 family.</text>
</comment>
<evidence type="ECO:0000313" key="15">
    <source>
        <dbReference type="EMBL" id="NIZ61635.1"/>
    </source>
</evidence>
<dbReference type="EMBL" id="QHLQ01000010">
    <property type="protein sequence ID" value="NIZ61635.1"/>
    <property type="molecule type" value="Genomic_DNA"/>
</dbReference>
<name>A0ABX0WBF6_9RHOB</name>
<dbReference type="SUPFAM" id="SSF81342">
    <property type="entry name" value="Transmembrane di-heme cytochromes"/>
    <property type="match status" value="1"/>
</dbReference>
<gene>
    <name evidence="15" type="ORF">DL239_11685</name>
</gene>
<feature type="transmembrane region" description="Helical" evidence="13">
    <location>
        <begin position="59"/>
        <end position="83"/>
    </location>
</feature>
<feature type="transmembrane region" description="Helical" evidence="13">
    <location>
        <begin position="20"/>
        <end position="39"/>
    </location>
</feature>
<comment type="caution">
    <text evidence="15">The sequence shown here is derived from an EMBL/GenBank/DDBJ whole genome shotgun (WGS) entry which is preliminary data.</text>
</comment>
<keyword evidence="7" id="KW-0479">Metal-binding</keyword>
<dbReference type="Gene3D" id="2.40.128.110">
    <property type="entry name" value="Lipid/polyisoprenoid-binding, YceI-like"/>
    <property type="match status" value="1"/>
</dbReference>
<dbReference type="SMART" id="SM00867">
    <property type="entry name" value="YceI"/>
    <property type="match status" value="1"/>
</dbReference>
<dbReference type="PANTHER" id="PTHR30529">
    <property type="entry name" value="CYTOCHROME B561"/>
    <property type="match status" value="1"/>
</dbReference>
<dbReference type="SUPFAM" id="SSF101874">
    <property type="entry name" value="YceI-like"/>
    <property type="match status" value="1"/>
</dbReference>
<evidence type="ECO:0000259" key="14">
    <source>
        <dbReference type="SMART" id="SM00867"/>
    </source>
</evidence>
<evidence type="ECO:0000256" key="11">
    <source>
        <dbReference type="ARBA" id="ARBA00023136"/>
    </source>
</evidence>
<dbReference type="InterPro" id="IPR011577">
    <property type="entry name" value="Cyt_b561_bac/Ni-Hgenase"/>
</dbReference>
<sequence length="413" mass="44778">MSRYNTPASYGSVAKGFHWFMALLILTAIPLGLVANNLAYQIRSPEFDGSLEVISRVYILFSIHKTIGVAVFFTALLRIMWAISHPKPGLLHPDRKLESWAAETVHWLLYGSLVLVPLFGWIEHAATTGFAPIWWPFGQDLPFVPKSESVAHVLASLHILFVRVLIVSLLLHIAGAVKHHVIDRDATLRRMLPGKLDLPQPAEHKGGLIPLFTALGVWFLVLGIGVMAGFFTSPNQPVAQAVSAQPAPLQQVASGWEVQNGTLGISITQMGSQVSGSFTEWTAAINFDAAAPTGHVGDVEVTIAIASFDLGTVFAQAMGPDFFDNATYPTAVFKAQLEKLDAGYQAVGTLTVRDKEVPITLPFTLDLQNDQAVMAGTVTLDRLSFDIGQNMPDESSLGFAVDVQIDLTADRVN</sequence>
<evidence type="ECO:0000256" key="8">
    <source>
        <dbReference type="ARBA" id="ARBA00022982"/>
    </source>
</evidence>
<keyword evidence="9 13" id="KW-1133">Transmembrane helix</keyword>
<accession>A0ABX0WBF6</accession>
<dbReference type="PANTHER" id="PTHR30529:SF1">
    <property type="entry name" value="CYTOCHROME B561 HOMOLOG 2"/>
    <property type="match status" value="1"/>
</dbReference>
<evidence type="ECO:0000256" key="7">
    <source>
        <dbReference type="ARBA" id="ARBA00022723"/>
    </source>
</evidence>
<keyword evidence="6 13" id="KW-0812">Transmembrane</keyword>
<evidence type="ECO:0000256" key="10">
    <source>
        <dbReference type="ARBA" id="ARBA00023004"/>
    </source>
</evidence>
<dbReference type="InterPro" id="IPR007372">
    <property type="entry name" value="Lipid/polyisoprenoid-bd_YceI"/>
</dbReference>
<evidence type="ECO:0000256" key="12">
    <source>
        <dbReference type="ARBA" id="ARBA00037975"/>
    </source>
</evidence>
<comment type="cofactor">
    <cofactor evidence="1">
        <name>heme b</name>
        <dbReference type="ChEBI" id="CHEBI:60344"/>
    </cofactor>
</comment>
<organism evidence="15 16">
    <name type="scientific">Parasedimentitalea denitrificans</name>
    <dbReference type="NCBI Taxonomy" id="2211118"/>
    <lineage>
        <taxon>Bacteria</taxon>
        <taxon>Pseudomonadati</taxon>
        <taxon>Pseudomonadota</taxon>
        <taxon>Alphaproteobacteria</taxon>
        <taxon>Rhodobacterales</taxon>
        <taxon>Paracoccaceae</taxon>
        <taxon>Parasedimentitalea</taxon>
    </lineage>
</organism>